<feature type="domain" description="HTH LytTR-type" evidence="1">
    <location>
        <begin position="118"/>
        <end position="224"/>
    </location>
</feature>
<evidence type="ECO:0000259" key="1">
    <source>
        <dbReference type="PROSITE" id="PS50930"/>
    </source>
</evidence>
<protein>
    <submittedName>
        <fullName evidence="2">LytTR family transcriptional regulator</fullName>
    </submittedName>
</protein>
<dbReference type="SMART" id="SM00850">
    <property type="entry name" value="LytTR"/>
    <property type="match status" value="1"/>
</dbReference>
<accession>A0A3M8CDD4</accession>
<gene>
    <name evidence="2" type="ORF">EDM52_13450</name>
</gene>
<evidence type="ECO:0000313" key="3">
    <source>
        <dbReference type="Proteomes" id="UP000282028"/>
    </source>
</evidence>
<dbReference type="Gene3D" id="2.40.50.40">
    <property type="match status" value="1"/>
</dbReference>
<dbReference type="PROSITE" id="PS50930">
    <property type="entry name" value="HTH_LYTTR"/>
    <property type="match status" value="1"/>
</dbReference>
<dbReference type="GO" id="GO:0000156">
    <property type="term" value="F:phosphorelay response regulator activity"/>
    <property type="evidence" value="ECO:0007669"/>
    <property type="project" value="InterPro"/>
</dbReference>
<name>A0A3M8CDD4_9BACL</name>
<dbReference type="InterPro" id="IPR007492">
    <property type="entry name" value="LytTR_DNA-bd_dom"/>
</dbReference>
<dbReference type="InterPro" id="IPR046947">
    <property type="entry name" value="LytR-like"/>
</dbReference>
<dbReference type="Proteomes" id="UP000282028">
    <property type="component" value="Unassembled WGS sequence"/>
</dbReference>
<dbReference type="Gene3D" id="2.20.25.10">
    <property type="match status" value="1"/>
</dbReference>
<evidence type="ECO:0000313" key="2">
    <source>
        <dbReference type="EMBL" id="RNB72855.1"/>
    </source>
</evidence>
<dbReference type="PANTHER" id="PTHR37299">
    <property type="entry name" value="TRANSCRIPTIONAL REGULATOR-RELATED"/>
    <property type="match status" value="1"/>
</dbReference>
<proteinExistence type="predicted"/>
<dbReference type="AlphaFoldDB" id="A0A3M8CDD4"/>
<organism evidence="2 3">
    <name type="scientific">Brevibacillus invocatus</name>
    <dbReference type="NCBI Taxonomy" id="173959"/>
    <lineage>
        <taxon>Bacteria</taxon>
        <taxon>Bacillati</taxon>
        <taxon>Bacillota</taxon>
        <taxon>Bacilli</taxon>
        <taxon>Bacillales</taxon>
        <taxon>Paenibacillaceae</taxon>
        <taxon>Brevibacillus</taxon>
    </lineage>
</organism>
<sequence length="224" mass="25223">MDNTLVPEVLQMIGQVIPEGVSIAISDGKQYTYYKPSEAIDLKIEPGDLVPVGSATHKALEIKGKVAHHVESRVFGIPYYGVSIPVIMQGRIEGYITAIYSPQMMPMAIPEPPRPPFLIGRDENGWLPIPMNEIMYISSNEGKTQLHTANGAYTNKYNMAELENLLAPGQFIRCHRSYFVNLEAIRFIHPHFHSTFILEMKDKQKSRVPVSQSYASTFRQLLGF</sequence>
<dbReference type="RefSeq" id="WP_122909494.1">
    <property type="nucleotide sequence ID" value="NZ_CBCSBE010000010.1"/>
</dbReference>
<dbReference type="GO" id="GO:0003677">
    <property type="term" value="F:DNA binding"/>
    <property type="evidence" value="ECO:0007669"/>
    <property type="project" value="InterPro"/>
</dbReference>
<dbReference type="PANTHER" id="PTHR37299:SF4">
    <property type="entry name" value="TRANSCRIPTIONAL REGULATOR"/>
    <property type="match status" value="1"/>
</dbReference>
<comment type="caution">
    <text evidence="2">The sequence shown here is derived from an EMBL/GenBank/DDBJ whole genome shotgun (WGS) entry which is preliminary data.</text>
</comment>
<dbReference type="Pfam" id="PF04397">
    <property type="entry name" value="LytTR"/>
    <property type="match status" value="1"/>
</dbReference>
<dbReference type="OrthoDB" id="9802383at2"/>
<dbReference type="EMBL" id="RHHR01000021">
    <property type="protein sequence ID" value="RNB72855.1"/>
    <property type="molecule type" value="Genomic_DNA"/>
</dbReference>
<reference evidence="2 3" key="1">
    <citation type="submission" date="2018-10" db="EMBL/GenBank/DDBJ databases">
        <title>Phylogenomics of Brevibacillus.</title>
        <authorList>
            <person name="Dunlap C."/>
        </authorList>
    </citation>
    <scope>NUCLEOTIDE SEQUENCE [LARGE SCALE GENOMIC DNA]</scope>
    <source>
        <strain evidence="2 3">JCM 12215</strain>
    </source>
</reference>
<keyword evidence="3" id="KW-1185">Reference proteome</keyword>